<evidence type="ECO:0000313" key="3">
    <source>
        <dbReference type="EMBL" id="TQM74539.1"/>
    </source>
</evidence>
<accession>A0A543IVE0</accession>
<proteinExistence type="predicted"/>
<keyword evidence="2" id="KW-0812">Transmembrane</keyword>
<evidence type="ECO:0000256" key="2">
    <source>
        <dbReference type="SAM" id="Phobius"/>
    </source>
</evidence>
<gene>
    <name evidence="3" type="ORF">FHX40_1217</name>
</gene>
<evidence type="ECO:0000313" key="4">
    <source>
        <dbReference type="Proteomes" id="UP000319213"/>
    </source>
</evidence>
<comment type="caution">
    <text evidence="3">The sequence shown here is derived from an EMBL/GenBank/DDBJ whole genome shotgun (WGS) entry which is preliminary data.</text>
</comment>
<name>A0A543IVE0_9ACTN</name>
<feature type="compositionally biased region" description="Low complexity" evidence="1">
    <location>
        <begin position="86"/>
        <end position="105"/>
    </location>
</feature>
<keyword evidence="2" id="KW-1133">Transmembrane helix</keyword>
<dbReference type="AlphaFoldDB" id="A0A543IVE0"/>
<dbReference type="RefSeq" id="WP_189136196.1">
    <property type="nucleotide sequence ID" value="NZ_BMPV01000003.1"/>
</dbReference>
<evidence type="ECO:0000256" key="1">
    <source>
        <dbReference type="SAM" id="MobiDB-lite"/>
    </source>
</evidence>
<organism evidence="3 4">
    <name type="scientific">Thermopolyspora flexuosa</name>
    <dbReference type="NCBI Taxonomy" id="103836"/>
    <lineage>
        <taxon>Bacteria</taxon>
        <taxon>Bacillati</taxon>
        <taxon>Actinomycetota</taxon>
        <taxon>Actinomycetes</taxon>
        <taxon>Streptosporangiales</taxon>
        <taxon>Streptosporangiaceae</taxon>
        <taxon>Thermopolyspora</taxon>
    </lineage>
</organism>
<feature type="compositionally biased region" description="Low complexity" evidence="1">
    <location>
        <begin position="120"/>
        <end position="133"/>
    </location>
</feature>
<feature type="region of interest" description="Disordered" evidence="1">
    <location>
        <begin position="1"/>
        <end position="185"/>
    </location>
</feature>
<reference evidence="3 4" key="1">
    <citation type="submission" date="2019-06" db="EMBL/GenBank/DDBJ databases">
        <title>Sequencing the genomes of 1000 actinobacteria strains.</title>
        <authorList>
            <person name="Klenk H.-P."/>
        </authorList>
    </citation>
    <scope>NUCLEOTIDE SEQUENCE [LARGE SCALE GENOMIC DNA]</scope>
    <source>
        <strain evidence="3 4">DSM 43186</strain>
    </source>
</reference>
<dbReference type="EMBL" id="VFPQ01000001">
    <property type="protein sequence ID" value="TQM74539.1"/>
    <property type="molecule type" value="Genomic_DNA"/>
</dbReference>
<feature type="transmembrane region" description="Helical" evidence="2">
    <location>
        <begin position="193"/>
        <end position="211"/>
    </location>
</feature>
<keyword evidence="4" id="KW-1185">Reference proteome</keyword>
<feature type="compositionally biased region" description="Gly residues" evidence="1">
    <location>
        <begin position="12"/>
        <end position="22"/>
    </location>
</feature>
<protein>
    <submittedName>
        <fullName evidence="3">Uncharacterized protein</fullName>
    </submittedName>
</protein>
<sequence length="240" mass="24327">MRIDVPTSADGSSGGASGGGSEPPGDPAARGGLPRGEHLAPVIPISAARRRRAARGASPTGGARTLGPRASWAAGVPVTAAREHGPAPARGAAPRAARTVAASPARRPDPRARVRRGVRPEAAGEAAAVGATPGRRHRATGGRMPGGPVRRTAPRRPVRLAAGGRAMRPRGRGPRRGERPRTPPMRLTRRGRVVLVTTVLALLLGALWLGTRVAAIAVPACGGVAAVADPHAPRLAVPGR</sequence>
<feature type="compositionally biased region" description="Low complexity" evidence="1">
    <location>
        <begin position="55"/>
        <end position="65"/>
    </location>
</feature>
<keyword evidence="2" id="KW-0472">Membrane</keyword>
<dbReference type="Proteomes" id="UP000319213">
    <property type="component" value="Unassembled WGS sequence"/>
</dbReference>